<organism evidence="2 3">
    <name type="scientific">Rhizodiscina lignyota</name>
    <dbReference type="NCBI Taxonomy" id="1504668"/>
    <lineage>
        <taxon>Eukaryota</taxon>
        <taxon>Fungi</taxon>
        <taxon>Dikarya</taxon>
        <taxon>Ascomycota</taxon>
        <taxon>Pezizomycotina</taxon>
        <taxon>Dothideomycetes</taxon>
        <taxon>Pleosporomycetidae</taxon>
        <taxon>Aulographales</taxon>
        <taxon>Rhizodiscinaceae</taxon>
        <taxon>Rhizodiscina</taxon>
    </lineage>
</organism>
<dbReference type="Proteomes" id="UP000799772">
    <property type="component" value="Unassembled WGS sequence"/>
</dbReference>
<accession>A0A9P4M497</accession>
<keyword evidence="1" id="KW-0732">Signal</keyword>
<proteinExistence type="predicted"/>
<reference evidence="2" key="1">
    <citation type="journal article" date="2020" name="Stud. Mycol.">
        <title>101 Dothideomycetes genomes: a test case for predicting lifestyles and emergence of pathogens.</title>
        <authorList>
            <person name="Haridas S."/>
            <person name="Albert R."/>
            <person name="Binder M."/>
            <person name="Bloem J."/>
            <person name="Labutti K."/>
            <person name="Salamov A."/>
            <person name="Andreopoulos B."/>
            <person name="Baker S."/>
            <person name="Barry K."/>
            <person name="Bills G."/>
            <person name="Bluhm B."/>
            <person name="Cannon C."/>
            <person name="Castanera R."/>
            <person name="Culley D."/>
            <person name="Daum C."/>
            <person name="Ezra D."/>
            <person name="Gonzalez J."/>
            <person name="Henrissat B."/>
            <person name="Kuo A."/>
            <person name="Liang C."/>
            <person name="Lipzen A."/>
            <person name="Lutzoni F."/>
            <person name="Magnuson J."/>
            <person name="Mondo S."/>
            <person name="Nolan M."/>
            <person name="Ohm R."/>
            <person name="Pangilinan J."/>
            <person name="Park H.-J."/>
            <person name="Ramirez L."/>
            <person name="Alfaro M."/>
            <person name="Sun H."/>
            <person name="Tritt A."/>
            <person name="Yoshinaga Y."/>
            <person name="Zwiers L.-H."/>
            <person name="Turgeon B."/>
            <person name="Goodwin S."/>
            <person name="Spatafora J."/>
            <person name="Crous P."/>
            <person name="Grigoriev I."/>
        </authorList>
    </citation>
    <scope>NUCLEOTIDE SEQUENCE</scope>
    <source>
        <strain evidence="2">CBS 133067</strain>
    </source>
</reference>
<feature type="chain" id="PRO_5040309034" description="Sexual development protein" evidence="1">
    <location>
        <begin position="19"/>
        <end position="382"/>
    </location>
</feature>
<sequence length="382" mass="41150">MRSFTAAAVLGLAATTIAAPTATKKAKPTSLADGFPTPNANQLDRIEDLAFGTLSDAAPPPSLKDDTFTSLRFINFGEAIESFFFNELITNITLNRPGFQNIPNRDQTLRILRSMRATEELHTVNAENALSHFKQDIIQPCQYKFPVSTFNEAIAFISTATDNVQGVLGDVINKAAAAGDAGFTRGVSGALSNEGEQDGWFRFIMGQNPNQKPFNTISTREYAFSVLQGVVVPGSCANADLIDLTIFPPLSAANPPAKTTDIDFTFSIAPFTPSTAPAGKKIQSFATQESFHKKHSNVEGLSIAYLNGQDKPICVPVKSLHFNGFEGTAKAEFPFDEFKMHGLSVAALVEVDAKTCFANQDEMVKATAFGPALLEPVGDERI</sequence>
<protein>
    <recommendedName>
        <fullName evidence="4">Sexual development protein</fullName>
    </recommendedName>
</protein>
<name>A0A9P4M497_9PEZI</name>
<dbReference type="OrthoDB" id="5293813at2759"/>
<keyword evidence="3" id="KW-1185">Reference proteome</keyword>
<evidence type="ECO:0000313" key="3">
    <source>
        <dbReference type="Proteomes" id="UP000799772"/>
    </source>
</evidence>
<evidence type="ECO:0000256" key="1">
    <source>
        <dbReference type="SAM" id="SignalP"/>
    </source>
</evidence>
<comment type="caution">
    <text evidence="2">The sequence shown here is derived from an EMBL/GenBank/DDBJ whole genome shotgun (WGS) entry which is preliminary data.</text>
</comment>
<gene>
    <name evidence="2" type="ORF">NA57DRAFT_58079</name>
</gene>
<feature type="signal peptide" evidence="1">
    <location>
        <begin position="1"/>
        <end position="18"/>
    </location>
</feature>
<evidence type="ECO:0000313" key="2">
    <source>
        <dbReference type="EMBL" id="KAF2097496.1"/>
    </source>
</evidence>
<dbReference type="AlphaFoldDB" id="A0A9P4M497"/>
<evidence type="ECO:0008006" key="4">
    <source>
        <dbReference type="Google" id="ProtNLM"/>
    </source>
</evidence>
<dbReference type="EMBL" id="ML978128">
    <property type="protein sequence ID" value="KAF2097496.1"/>
    <property type="molecule type" value="Genomic_DNA"/>
</dbReference>